<protein>
    <submittedName>
        <fullName evidence="2">Uncharacterized protein</fullName>
    </submittedName>
</protein>
<organism evidence="2 3">
    <name type="scientific">Digitaria exilis</name>
    <dbReference type="NCBI Taxonomy" id="1010633"/>
    <lineage>
        <taxon>Eukaryota</taxon>
        <taxon>Viridiplantae</taxon>
        <taxon>Streptophyta</taxon>
        <taxon>Embryophyta</taxon>
        <taxon>Tracheophyta</taxon>
        <taxon>Spermatophyta</taxon>
        <taxon>Magnoliopsida</taxon>
        <taxon>Liliopsida</taxon>
        <taxon>Poales</taxon>
        <taxon>Poaceae</taxon>
        <taxon>PACMAD clade</taxon>
        <taxon>Panicoideae</taxon>
        <taxon>Panicodae</taxon>
        <taxon>Paniceae</taxon>
        <taxon>Anthephorinae</taxon>
        <taxon>Digitaria</taxon>
    </lineage>
</organism>
<name>A0A835AFU8_9POAL</name>
<dbReference type="EMBL" id="JACEFO010002455">
    <property type="protein sequence ID" value="KAF8659586.1"/>
    <property type="molecule type" value="Genomic_DNA"/>
</dbReference>
<feature type="region of interest" description="Disordered" evidence="1">
    <location>
        <begin position="1"/>
        <end position="20"/>
    </location>
</feature>
<dbReference type="OrthoDB" id="693469at2759"/>
<keyword evidence="3" id="KW-1185">Reference proteome</keyword>
<reference evidence="2" key="1">
    <citation type="submission" date="2020-07" db="EMBL/GenBank/DDBJ databases">
        <title>Genome sequence and genetic diversity analysis of an under-domesticated orphan crop, white fonio (Digitaria exilis).</title>
        <authorList>
            <person name="Bennetzen J.L."/>
            <person name="Chen S."/>
            <person name="Ma X."/>
            <person name="Wang X."/>
            <person name="Yssel A.E.J."/>
            <person name="Chaluvadi S.R."/>
            <person name="Johnson M."/>
            <person name="Gangashetty P."/>
            <person name="Hamidou F."/>
            <person name="Sanogo M.D."/>
            <person name="Zwaenepoel A."/>
            <person name="Wallace J."/>
            <person name="Van De Peer Y."/>
            <person name="Van Deynze A."/>
        </authorList>
    </citation>
    <scope>NUCLEOTIDE SEQUENCE</scope>
    <source>
        <tissue evidence="2">Leaves</tissue>
    </source>
</reference>
<sequence>MAMRSGGHGSMVPTRSRSRSVIKQHVQAEIALRSSSTKAGDEHKISRQIVFWIMRHMDLENGAILVGDGAMVRFTEEDVNLVLGIPCKGKVVLDENCSTAIVASKIKSLLMLGPENEMSITTVQSIVMREYSRKMTPREREAFKIAFVIYIDACSLWPRGQAAKPNQGIYKHLVDTSSMQDINWCAYVIRGVKESASKVFYLDNLDFGVINTSHRLVPRAREYTYPVLKKLVAADKNNNIGTGISSFGRTKVLRADDEVMYKRKFAVATEVEGLDTKENDTMIKSCVMDATRIMTNWVVFVEKITCMRVEDVASSSNAVTTPPASGSQPAIINHETPAYSNKEFSPEIDGSDVSEDYSISPEICAPNVRDSQGLTDSDDTRLRYGIEGYPDERRTDMSYWSWSTNREIEGEETMRLELAMFDHFGGSPDALAFATPVEDDGCPEDSCNYIVKVNGIEFNAALLQPTTTIGMSPFAVDLTHPDAPFSSVLTLYKCLMETSGEDKDRTWFLHYDPIEVRLEGRAIQMMFASDVDFNKQVVTAITRLYHTMDDDIYACYAEKRCRHFLPPGFADVMLQSDQFNESTRLKDMFVGYHVTYDVVTMANGVEAVMNKHNGIVEKMHKGVSICKEQLFQHPQVHMADWEIEYLTVEGGHGVR</sequence>
<dbReference type="PANTHER" id="PTHR34835:SF69">
    <property type="entry name" value="UBIQUITIN-LIKE PROTEASE FAMILY PROFILE DOMAIN-CONTAINING PROTEIN"/>
    <property type="match status" value="1"/>
</dbReference>
<comment type="caution">
    <text evidence="2">The sequence shown here is derived from an EMBL/GenBank/DDBJ whole genome shotgun (WGS) entry which is preliminary data.</text>
</comment>
<dbReference type="PANTHER" id="PTHR34835">
    <property type="entry name" value="OS07G0283600 PROTEIN-RELATED"/>
    <property type="match status" value="1"/>
</dbReference>
<evidence type="ECO:0000313" key="2">
    <source>
        <dbReference type="EMBL" id="KAF8659586.1"/>
    </source>
</evidence>
<evidence type="ECO:0000256" key="1">
    <source>
        <dbReference type="SAM" id="MobiDB-lite"/>
    </source>
</evidence>
<accession>A0A835AFU8</accession>
<gene>
    <name evidence="2" type="ORF">HU200_058339</name>
</gene>
<dbReference type="Proteomes" id="UP000636709">
    <property type="component" value="Unassembled WGS sequence"/>
</dbReference>
<proteinExistence type="predicted"/>
<evidence type="ECO:0000313" key="3">
    <source>
        <dbReference type="Proteomes" id="UP000636709"/>
    </source>
</evidence>
<dbReference type="AlphaFoldDB" id="A0A835AFU8"/>